<dbReference type="InterPro" id="IPR037523">
    <property type="entry name" value="VOC_core"/>
</dbReference>
<evidence type="ECO:0000259" key="2">
    <source>
        <dbReference type="PROSITE" id="PS51819"/>
    </source>
</evidence>
<dbReference type="Gene3D" id="3.10.180.10">
    <property type="entry name" value="2,3-Dihydroxybiphenyl 1,2-Dioxygenase, domain 1"/>
    <property type="match status" value="1"/>
</dbReference>
<dbReference type="Pfam" id="PF00903">
    <property type="entry name" value="Glyoxalase"/>
    <property type="match status" value="1"/>
</dbReference>
<sequence length="152" mass="17231">MNITGMVHVNINCRDYEKSKAFYEMLGFEEFWPVPETNSKEVANAVAMPVYKVKGALMALTGATQRTIIDLLEWRSPRDESQPYPNLYQAGIARIALSTSDIDADYSYLLEQGVDVLSEPVRVTMSKTSHSRFFCFKDPDGTFLELVQVFTD</sequence>
<dbReference type="Proteomes" id="UP000219329">
    <property type="component" value="Unassembled WGS sequence"/>
</dbReference>
<proteinExistence type="predicted"/>
<dbReference type="GO" id="GO:0046872">
    <property type="term" value="F:metal ion binding"/>
    <property type="evidence" value="ECO:0007669"/>
    <property type="project" value="UniProtKB-KW"/>
</dbReference>
<dbReference type="SUPFAM" id="SSF54593">
    <property type="entry name" value="Glyoxalase/Bleomycin resistance protein/Dihydroxybiphenyl dioxygenase"/>
    <property type="match status" value="1"/>
</dbReference>
<gene>
    <name evidence="3" type="ORF">CNF02_07270</name>
</gene>
<name>A0A2A5WBG8_9GAMM</name>
<dbReference type="InterPro" id="IPR051785">
    <property type="entry name" value="MMCE/EMCE_epimerase"/>
</dbReference>
<organism evidence="3 4">
    <name type="scientific">OM182 bacterium MED-G28</name>
    <dbReference type="NCBI Taxonomy" id="1986256"/>
    <lineage>
        <taxon>Bacteria</taxon>
        <taxon>Pseudomonadati</taxon>
        <taxon>Pseudomonadota</taxon>
        <taxon>Gammaproteobacteria</taxon>
        <taxon>OMG group</taxon>
        <taxon>OM182 clade</taxon>
    </lineage>
</organism>
<reference evidence="3 4" key="1">
    <citation type="submission" date="2017-08" db="EMBL/GenBank/DDBJ databases">
        <title>Fine stratification of microbial communities through a metagenomic profile of the photic zone.</title>
        <authorList>
            <person name="Haro-Moreno J.M."/>
            <person name="Lopez-Perez M."/>
            <person name="De La Torre J."/>
            <person name="Picazo A."/>
            <person name="Camacho A."/>
            <person name="Rodriguez-Valera F."/>
        </authorList>
    </citation>
    <scope>NUCLEOTIDE SEQUENCE [LARGE SCALE GENOMIC DNA]</scope>
    <source>
        <strain evidence="3">MED-G28</strain>
    </source>
</reference>
<dbReference type="EMBL" id="NTJZ01000006">
    <property type="protein sequence ID" value="PDH33820.1"/>
    <property type="molecule type" value="Genomic_DNA"/>
</dbReference>
<dbReference type="PROSITE" id="PS51819">
    <property type="entry name" value="VOC"/>
    <property type="match status" value="1"/>
</dbReference>
<dbReference type="PANTHER" id="PTHR43048">
    <property type="entry name" value="METHYLMALONYL-COA EPIMERASE"/>
    <property type="match status" value="1"/>
</dbReference>
<comment type="caution">
    <text evidence="3">The sequence shown here is derived from an EMBL/GenBank/DDBJ whole genome shotgun (WGS) entry which is preliminary data.</text>
</comment>
<evidence type="ECO:0000313" key="4">
    <source>
        <dbReference type="Proteomes" id="UP000219329"/>
    </source>
</evidence>
<keyword evidence="1" id="KW-0479">Metal-binding</keyword>
<dbReference type="InterPro" id="IPR029068">
    <property type="entry name" value="Glyas_Bleomycin-R_OHBP_Dase"/>
</dbReference>
<dbReference type="InterPro" id="IPR004360">
    <property type="entry name" value="Glyas_Fos-R_dOase_dom"/>
</dbReference>
<dbReference type="PANTHER" id="PTHR43048:SF3">
    <property type="entry name" value="METHYLMALONYL-COA EPIMERASE, MITOCHONDRIAL"/>
    <property type="match status" value="1"/>
</dbReference>
<protein>
    <recommendedName>
        <fullName evidence="2">VOC domain-containing protein</fullName>
    </recommendedName>
</protein>
<feature type="domain" description="VOC" evidence="2">
    <location>
        <begin position="5"/>
        <end position="149"/>
    </location>
</feature>
<evidence type="ECO:0000313" key="3">
    <source>
        <dbReference type="EMBL" id="PDH33820.1"/>
    </source>
</evidence>
<dbReference type="GO" id="GO:0046491">
    <property type="term" value="P:L-methylmalonyl-CoA metabolic process"/>
    <property type="evidence" value="ECO:0007669"/>
    <property type="project" value="TreeGrafter"/>
</dbReference>
<dbReference type="CDD" id="cd06587">
    <property type="entry name" value="VOC"/>
    <property type="match status" value="1"/>
</dbReference>
<evidence type="ECO:0000256" key="1">
    <source>
        <dbReference type="ARBA" id="ARBA00022723"/>
    </source>
</evidence>
<dbReference type="AlphaFoldDB" id="A0A2A5WBG8"/>
<dbReference type="GO" id="GO:0004493">
    <property type="term" value="F:methylmalonyl-CoA epimerase activity"/>
    <property type="evidence" value="ECO:0007669"/>
    <property type="project" value="TreeGrafter"/>
</dbReference>
<accession>A0A2A5WBG8</accession>